<evidence type="ECO:0000313" key="1">
    <source>
        <dbReference type="EMBL" id="MRS59811.1"/>
    </source>
</evidence>
<keyword evidence="2" id="KW-1185">Reference proteome</keyword>
<dbReference type="OrthoDB" id="964149at2"/>
<name>A0A7K0EE05_9BACT</name>
<proteinExistence type="predicted"/>
<dbReference type="EMBL" id="WJXZ01000001">
    <property type="protein sequence ID" value="MRS59811.1"/>
    <property type="molecule type" value="Genomic_DNA"/>
</dbReference>
<reference evidence="1 2" key="1">
    <citation type="journal article" date="2018" name="Antonie Van Leeuwenhoek">
        <title>Larkinella terrae sp. nov., isolated from soil on Jeju Island, South Korea.</title>
        <authorList>
            <person name="Ten L.N."/>
            <person name="Jeon J."/>
            <person name="Park S.J."/>
            <person name="Park S."/>
            <person name="Lee S.Y."/>
            <person name="Kim M.K."/>
            <person name="Jung H.Y."/>
        </authorList>
    </citation>
    <scope>NUCLEOTIDE SEQUENCE [LARGE SCALE GENOMIC DNA]</scope>
    <source>
        <strain evidence="1 2">KCTC 52001</strain>
    </source>
</reference>
<dbReference type="RefSeq" id="WP_154172158.1">
    <property type="nucleotide sequence ID" value="NZ_WJXZ01000001.1"/>
</dbReference>
<sequence length="65" mass="7576">MKYAVTYNGDQSVFELQADNQPPITFENHFAVFEYLKDRGLTEPDGDYIYDPVQKRFIFSGQHAL</sequence>
<dbReference type="Proteomes" id="UP000441754">
    <property type="component" value="Unassembled WGS sequence"/>
</dbReference>
<dbReference type="AlphaFoldDB" id="A0A7K0EE05"/>
<protein>
    <submittedName>
        <fullName evidence="1">Uncharacterized protein</fullName>
    </submittedName>
</protein>
<evidence type="ECO:0000313" key="2">
    <source>
        <dbReference type="Proteomes" id="UP000441754"/>
    </source>
</evidence>
<accession>A0A7K0EE05</accession>
<gene>
    <name evidence="1" type="ORF">GJJ30_00790</name>
</gene>
<comment type="caution">
    <text evidence="1">The sequence shown here is derived from an EMBL/GenBank/DDBJ whole genome shotgun (WGS) entry which is preliminary data.</text>
</comment>
<organism evidence="1 2">
    <name type="scientific">Larkinella terrae</name>
    <dbReference type="NCBI Taxonomy" id="2025311"/>
    <lineage>
        <taxon>Bacteria</taxon>
        <taxon>Pseudomonadati</taxon>
        <taxon>Bacteroidota</taxon>
        <taxon>Cytophagia</taxon>
        <taxon>Cytophagales</taxon>
        <taxon>Spirosomataceae</taxon>
        <taxon>Larkinella</taxon>
    </lineage>
</organism>